<dbReference type="PROSITE" id="PS50158">
    <property type="entry name" value="ZF_CCHC"/>
    <property type="match status" value="1"/>
</dbReference>
<comment type="caution">
    <text evidence="4">The sequence shown here is derived from an EMBL/GenBank/DDBJ whole genome shotgun (WGS) entry which is preliminary data.</text>
</comment>
<keyword evidence="1" id="KW-0862">Zinc</keyword>
<dbReference type="GO" id="GO:0008270">
    <property type="term" value="F:zinc ion binding"/>
    <property type="evidence" value="ECO:0007669"/>
    <property type="project" value="UniProtKB-KW"/>
</dbReference>
<protein>
    <recommendedName>
        <fullName evidence="3">CCHC-type domain-containing protein</fullName>
    </recommendedName>
</protein>
<evidence type="ECO:0000313" key="5">
    <source>
        <dbReference type="Proteomes" id="UP000704712"/>
    </source>
</evidence>
<evidence type="ECO:0000259" key="3">
    <source>
        <dbReference type="PROSITE" id="PS50158"/>
    </source>
</evidence>
<dbReference type="AlphaFoldDB" id="A0A8S9UC72"/>
<proteinExistence type="predicted"/>
<dbReference type="InterPro" id="IPR001878">
    <property type="entry name" value="Znf_CCHC"/>
</dbReference>
<evidence type="ECO:0000256" key="1">
    <source>
        <dbReference type="PROSITE-ProRule" id="PRU00047"/>
    </source>
</evidence>
<keyword evidence="1" id="KW-0863">Zinc-finger</keyword>
<feature type="domain" description="CCHC-type" evidence="3">
    <location>
        <begin position="84"/>
        <end position="99"/>
    </location>
</feature>
<keyword evidence="1" id="KW-0479">Metal-binding</keyword>
<name>A0A8S9UC72_PHYIN</name>
<organism evidence="4 5">
    <name type="scientific">Phytophthora infestans</name>
    <name type="common">Potato late blight agent</name>
    <name type="synonym">Botrytis infestans</name>
    <dbReference type="NCBI Taxonomy" id="4787"/>
    <lineage>
        <taxon>Eukaryota</taxon>
        <taxon>Sar</taxon>
        <taxon>Stramenopiles</taxon>
        <taxon>Oomycota</taxon>
        <taxon>Peronosporomycetes</taxon>
        <taxon>Peronosporales</taxon>
        <taxon>Peronosporaceae</taxon>
        <taxon>Phytophthora</taxon>
    </lineage>
</organism>
<feature type="region of interest" description="Disordered" evidence="2">
    <location>
        <begin position="28"/>
        <end position="103"/>
    </location>
</feature>
<accession>A0A8S9UC72</accession>
<reference evidence="4" key="1">
    <citation type="submission" date="2020-03" db="EMBL/GenBank/DDBJ databases">
        <title>Hybrid Assembly of Korean Phytophthora infestans isolates.</title>
        <authorList>
            <person name="Prokchorchik M."/>
            <person name="Lee Y."/>
            <person name="Seo J."/>
            <person name="Cho J.-H."/>
            <person name="Park Y.-E."/>
            <person name="Jang D.-C."/>
            <person name="Im J.-S."/>
            <person name="Choi J.-G."/>
            <person name="Park H.-J."/>
            <person name="Lee G.-B."/>
            <person name="Lee Y.-G."/>
            <person name="Hong S.-Y."/>
            <person name="Cho K."/>
            <person name="Sohn K.H."/>
        </authorList>
    </citation>
    <scope>NUCLEOTIDE SEQUENCE</scope>
    <source>
        <strain evidence="4">KR_2_A2</strain>
    </source>
</reference>
<gene>
    <name evidence="4" type="ORF">GN958_ATG13728</name>
</gene>
<dbReference type="EMBL" id="JAACNO010001866">
    <property type="protein sequence ID" value="KAF4137082.1"/>
    <property type="molecule type" value="Genomic_DNA"/>
</dbReference>
<feature type="compositionally biased region" description="Basic residues" evidence="2">
    <location>
        <begin position="66"/>
        <end position="75"/>
    </location>
</feature>
<feature type="compositionally biased region" description="Low complexity" evidence="2">
    <location>
        <begin position="46"/>
        <end position="65"/>
    </location>
</feature>
<dbReference type="Proteomes" id="UP000704712">
    <property type="component" value="Unassembled WGS sequence"/>
</dbReference>
<dbReference type="GO" id="GO:0003676">
    <property type="term" value="F:nucleic acid binding"/>
    <property type="evidence" value="ECO:0007669"/>
    <property type="project" value="InterPro"/>
</dbReference>
<sequence>MKKQIVPFCKWVTTMLAQYMQWNEEVHGQKPANETKAGGRPLKGKPAPTRPASTTPATASSAQSRVRPRPRRRKSSAPPPRLPCLKCGSPDHSVRHCPSAQPGDADRLIAEARERKKANPIHFRKVTVPPSAASTDIAPSQASTGHVLAVIEVVEVQATLLDPGSDESLVSRSALEILVKQRPELEVTEVSLPIYAEAVGKQLIALKRNILLPKVTLATYAGPLVLRNLRCWVDENDTDLNITVGRPIMERLGYSVAGVGKNNINPVITVLSGYNNYYWICPKSI</sequence>
<evidence type="ECO:0000256" key="2">
    <source>
        <dbReference type="SAM" id="MobiDB-lite"/>
    </source>
</evidence>
<evidence type="ECO:0000313" key="4">
    <source>
        <dbReference type="EMBL" id="KAF4137082.1"/>
    </source>
</evidence>